<evidence type="ECO:0000313" key="1">
    <source>
        <dbReference type="EMBL" id="CUV08715.1"/>
    </source>
</evidence>
<organism evidence="1">
    <name type="scientific">hydrothermal vent metagenome</name>
    <dbReference type="NCBI Taxonomy" id="652676"/>
    <lineage>
        <taxon>unclassified sequences</taxon>
        <taxon>metagenomes</taxon>
        <taxon>ecological metagenomes</taxon>
    </lineage>
</organism>
<protein>
    <recommendedName>
        <fullName evidence="2">PorV/PorQ family protein</fullName>
    </recommendedName>
</protein>
<dbReference type="EMBL" id="FAXC01000113">
    <property type="protein sequence ID" value="CUV08715.1"/>
    <property type="molecule type" value="Genomic_DNA"/>
</dbReference>
<dbReference type="NCBIfam" id="NF033709">
    <property type="entry name" value="PorV_fam"/>
    <property type="match status" value="1"/>
</dbReference>
<gene>
    <name evidence="1" type="ORF">MGWOODY_Mmi2301</name>
</gene>
<dbReference type="Gene3D" id="2.40.160.60">
    <property type="entry name" value="Outer membrane protein transport protein (OMPP1/FadL/TodX)"/>
    <property type="match status" value="1"/>
</dbReference>
<sequence>MLHLYRYTMFLVFLTGSLLGQNFFPILGGQRAGTSIYTFLKIGVSARAEGMGEAVVALQQDAASIYYNPGTIAQFSGTKFSASRIKWPADINYDYFAFTRKLAGRHSIGFSAGILHMAPMMETTEYLPHGTGNYFIYQDRFIGLTYGARMTDRFSFGITIKHVQEDLAGYQLSTPMMDMGTFYWTGYKSLRFSASLSHFGSQSKPTGTFEKKYLDSETGEEIISQTEFQEFSPPSVFRVGAAMDVIDKPGRVMILALQLNHPVDNAENIAAGLEYTFIEMLHIRAGYRINKIEQNYSFGIGLNIPAGPVILNVDYAYSNFIHLTDPIRFTLGISLK</sequence>
<dbReference type="AlphaFoldDB" id="A0A160VE51"/>
<name>A0A160VE51_9ZZZZ</name>
<dbReference type="SUPFAM" id="SSF56935">
    <property type="entry name" value="Porins"/>
    <property type="match status" value="1"/>
</dbReference>
<reference evidence="1" key="1">
    <citation type="submission" date="2015-10" db="EMBL/GenBank/DDBJ databases">
        <authorList>
            <person name="Gilbert D.G."/>
        </authorList>
    </citation>
    <scope>NUCLEOTIDE SEQUENCE</scope>
</reference>
<accession>A0A160VE51</accession>
<proteinExistence type="predicted"/>
<evidence type="ECO:0008006" key="2">
    <source>
        <dbReference type="Google" id="ProtNLM"/>
    </source>
</evidence>